<evidence type="ECO:0000313" key="1">
    <source>
        <dbReference type="EMBL" id="WGM08194.1"/>
    </source>
</evidence>
<reference evidence="1" key="1">
    <citation type="submission" date="2023-04" db="EMBL/GenBank/DDBJ databases">
        <title>Genome dynamics across the evolutionary transition to endosymbiosis.</title>
        <authorList>
            <person name="Siozios S."/>
            <person name="Nadal-Jimenez P."/>
            <person name="Azagi T."/>
            <person name="Sprong H."/>
            <person name="Frost C.L."/>
            <person name="Parratt S.R."/>
            <person name="Taylor G."/>
            <person name="Brettell L."/>
            <person name="Lew K.C."/>
            <person name="Croft L."/>
            <person name="King K.C."/>
            <person name="Brockhurst M.A."/>
            <person name="Hypsa V."/>
            <person name="Novakova E."/>
            <person name="Darby A.C."/>
            <person name="Hurst G.D.D."/>
        </authorList>
    </citation>
    <scope>NUCLEOTIDE SEQUENCE</scope>
    <source>
        <strain evidence="1">ANv_CAN</strain>
        <plasmid evidence="1">paNv_CAN2</plasmid>
    </source>
</reference>
<protein>
    <submittedName>
        <fullName evidence="1">Uncharacterized protein</fullName>
    </submittedName>
</protein>
<sequence>MLLKINRKGGISAQLSDNFCCVKLSLQRPYGRAALTALAKNRQRFKDVPPCGRAECIHAVSPLIDLFFISRQTLLLSALCSTAARVTARVKCTPPAAPLRSPERRCSSCALPRESLTRDEKQIDKRRNSMNTQNVKTAAQKPSERWVEKNKESIVIQHQKALFNALFQKKNGSETGQWLFEQLMAITENVLNHGVSNWQEPKLKYSVVKYWIKAITLIPDLYGELGEEITAFVRNQFGQSLCVEVAMARQDYQF</sequence>
<dbReference type="EMBL" id="CP123525">
    <property type="protein sequence ID" value="WGM08194.1"/>
    <property type="molecule type" value="Genomic_DNA"/>
</dbReference>
<dbReference type="GeneID" id="39751420"/>
<dbReference type="RefSeq" id="WP_135678695.1">
    <property type="nucleotide sequence ID" value="NZ_CP038617.1"/>
</dbReference>
<keyword evidence="1" id="KW-0614">Plasmid</keyword>
<accession>A0ABY8NY40</accession>
<geneLocation type="plasmid" evidence="1 2">
    <name>paNv_CAN2</name>
</geneLocation>
<evidence type="ECO:0000313" key="2">
    <source>
        <dbReference type="Proteomes" id="UP001177592"/>
    </source>
</evidence>
<gene>
    <name evidence="1" type="ORF">QE258_23305</name>
</gene>
<keyword evidence="2" id="KW-1185">Reference proteome</keyword>
<dbReference type="Proteomes" id="UP001177592">
    <property type="component" value="Plasmid paNv_CAN2"/>
</dbReference>
<organism evidence="1 2">
    <name type="scientific">Arsenophonus nasoniae</name>
    <name type="common">son-killer infecting Nasonia vitripennis</name>
    <dbReference type="NCBI Taxonomy" id="638"/>
    <lineage>
        <taxon>Bacteria</taxon>
        <taxon>Pseudomonadati</taxon>
        <taxon>Pseudomonadota</taxon>
        <taxon>Gammaproteobacteria</taxon>
        <taxon>Enterobacterales</taxon>
        <taxon>Morganellaceae</taxon>
        <taxon>Arsenophonus</taxon>
    </lineage>
</organism>
<name>A0ABY8NY40_9GAMM</name>
<proteinExistence type="predicted"/>